<dbReference type="Pfam" id="PF15879">
    <property type="entry name" value="MWFE"/>
    <property type="match status" value="1"/>
</dbReference>
<evidence type="ECO:0000256" key="3">
    <source>
        <dbReference type="ARBA" id="ARBA00009960"/>
    </source>
</evidence>
<evidence type="ECO:0000256" key="7">
    <source>
        <dbReference type="ARBA" id="ARBA00022692"/>
    </source>
</evidence>
<protein>
    <recommendedName>
        <fullName evidence="4">NADH dehydrogenase [ubiquinone] 1 alpha subcomplex subunit 1</fullName>
    </recommendedName>
    <alternativeName>
        <fullName evidence="14">Complex I-MWFE</fullName>
    </alternativeName>
    <alternativeName>
        <fullName evidence="13">NADH-ubiquinone oxidoreductase MWFE subunit</fullName>
    </alternativeName>
</protein>
<dbReference type="GO" id="GO:0005743">
    <property type="term" value="C:mitochondrial inner membrane"/>
    <property type="evidence" value="ECO:0007669"/>
    <property type="project" value="UniProtKB-SubCell"/>
</dbReference>
<gene>
    <name evidence="16" type="ORF">AALO_G00263730</name>
</gene>
<evidence type="ECO:0000256" key="6">
    <source>
        <dbReference type="ARBA" id="ARBA00022660"/>
    </source>
</evidence>
<dbReference type="PANTHER" id="PTHR17098:SF2">
    <property type="entry name" value="NADH DEHYDROGENASE [UBIQUINONE] 1 ALPHA SUBCOMPLEX SUBUNIT 1"/>
    <property type="match status" value="1"/>
</dbReference>
<evidence type="ECO:0000256" key="1">
    <source>
        <dbReference type="ARBA" id="ARBA00003195"/>
    </source>
</evidence>
<evidence type="ECO:0000256" key="12">
    <source>
        <dbReference type="ARBA" id="ARBA00023136"/>
    </source>
</evidence>
<evidence type="ECO:0000256" key="8">
    <source>
        <dbReference type="ARBA" id="ARBA00022792"/>
    </source>
</evidence>
<keyword evidence="11" id="KW-0496">Mitochondrion</keyword>
<evidence type="ECO:0000256" key="11">
    <source>
        <dbReference type="ARBA" id="ARBA00023128"/>
    </source>
</evidence>
<evidence type="ECO:0000256" key="15">
    <source>
        <dbReference type="SAM" id="Phobius"/>
    </source>
</evidence>
<accession>A0AAV6FLH7</accession>
<keyword evidence="8" id="KW-0999">Mitochondrion inner membrane</keyword>
<sequence length="70" mass="8155">MWYEIIPGFAVMTVCLMVPGIATNYIHKFTNGGKEKRIARTPYQWHLMERDKRVSGTGQYYHAKGLENIH</sequence>
<name>A0AAV6FLH7_9TELE</name>
<feature type="transmembrane region" description="Helical" evidence="15">
    <location>
        <begin position="6"/>
        <end position="27"/>
    </location>
</feature>
<comment type="caution">
    <text evidence="16">The sequence shown here is derived from an EMBL/GenBank/DDBJ whole genome shotgun (WGS) entry which is preliminary data.</text>
</comment>
<keyword evidence="17" id="KW-1185">Reference proteome</keyword>
<evidence type="ECO:0000256" key="14">
    <source>
        <dbReference type="ARBA" id="ARBA00033255"/>
    </source>
</evidence>
<evidence type="ECO:0000256" key="2">
    <source>
        <dbReference type="ARBA" id="ARBA00004298"/>
    </source>
</evidence>
<comment type="subcellular location">
    <subcellularLocation>
        <location evidence="2">Mitochondrion inner membrane</location>
        <topology evidence="2">Single-pass membrane protein</topology>
        <orientation evidence="2">Matrix side</orientation>
    </subcellularLocation>
</comment>
<dbReference type="EMBL" id="JADWDJ010000021">
    <property type="protein sequence ID" value="KAG5263334.1"/>
    <property type="molecule type" value="Genomic_DNA"/>
</dbReference>
<evidence type="ECO:0000313" key="16">
    <source>
        <dbReference type="EMBL" id="KAG5263334.1"/>
    </source>
</evidence>
<evidence type="ECO:0000256" key="9">
    <source>
        <dbReference type="ARBA" id="ARBA00022982"/>
    </source>
</evidence>
<comment type="function">
    <text evidence="1">Accessory subunit of the mitochondrial membrane respiratory chain NADH dehydrogenase (Complex I), that is believed not to be involved in catalysis. Complex I functions in the transfer of electrons from NADH to the respiratory chain. The immediate electron acceptor for the enzyme is believed to be ubiquinone.</text>
</comment>
<keyword evidence="5" id="KW-0813">Transport</keyword>
<evidence type="ECO:0000256" key="13">
    <source>
        <dbReference type="ARBA" id="ARBA00029847"/>
    </source>
</evidence>
<comment type="similarity">
    <text evidence="3">Belongs to the complex I NDUFA1 subunit family.</text>
</comment>
<evidence type="ECO:0000256" key="10">
    <source>
        <dbReference type="ARBA" id="ARBA00022989"/>
    </source>
</evidence>
<keyword evidence="12 15" id="KW-0472">Membrane</keyword>
<keyword evidence="9" id="KW-0249">Electron transport</keyword>
<dbReference type="InterPro" id="IPR017384">
    <property type="entry name" value="NADH_Ub_cplx-1_asu_su-1"/>
</dbReference>
<dbReference type="PANTHER" id="PTHR17098">
    <property type="entry name" value="NADH-UBIQUINONE OXIDOREDUCTASE MWFE SUBUNIT"/>
    <property type="match status" value="1"/>
</dbReference>
<keyword evidence="7 15" id="KW-0812">Transmembrane</keyword>
<proteinExistence type="inferred from homology"/>
<organism evidence="16 17">
    <name type="scientific">Alosa alosa</name>
    <name type="common">allis shad</name>
    <dbReference type="NCBI Taxonomy" id="278164"/>
    <lineage>
        <taxon>Eukaryota</taxon>
        <taxon>Metazoa</taxon>
        <taxon>Chordata</taxon>
        <taxon>Craniata</taxon>
        <taxon>Vertebrata</taxon>
        <taxon>Euteleostomi</taxon>
        <taxon>Actinopterygii</taxon>
        <taxon>Neopterygii</taxon>
        <taxon>Teleostei</taxon>
        <taxon>Clupei</taxon>
        <taxon>Clupeiformes</taxon>
        <taxon>Clupeoidei</taxon>
        <taxon>Clupeidae</taxon>
        <taxon>Alosa</taxon>
    </lineage>
</organism>
<evidence type="ECO:0000256" key="4">
    <source>
        <dbReference type="ARBA" id="ARBA00016392"/>
    </source>
</evidence>
<evidence type="ECO:0000256" key="5">
    <source>
        <dbReference type="ARBA" id="ARBA00022448"/>
    </source>
</evidence>
<reference evidence="16" key="1">
    <citation type="submission" date="2020-10" db="EMBL/GenBank/DDBJ databases">
        <title>Chromosome-scale genome assembly of the Allis shad, Alosa alosa.</title>
        <authorList>
            <person name="Margot Z."/>
            <person name="Christophe K."/>
            <person name="Cabau C."/>
            <person name="Louis A."/>
            <person name="Berthelot C."/>
            <person name="Parey E."/>
            <person name="Roest Crollius H."/>
            <person name="Montfort J."/>
            <person name="Robinson-Rechavi M."/>
            <person name="Bucao C."/>
            <person name="Bouchez O."/>
            <person name="Gislard M."/>
            <person name="Lluch J."/>
            <person name="Milhes M."/>
            <person name="Lampietro C."/>
            <person name="Lopez Roques C."/>
            <person name="Donnadieu C."/>
            <person name="Braasch I."/>
            <person name="Desvignes T."/>
            <person name="Postlethwait J."/>
            <person name="Bobe J."/>
            <person name="Guiguen Y."/>
        </authorList>
    </citation>
    <scope>NUCLEOTIDE SEQUENCE</scope>
    <source>
        <strain evidence="16">M-15738</strain>
        <tissue evidence="16">Blood</tissue>
    </source>
</reference>
<keyword evidence="6" id="KW-0679">Respiratory chain</keyword>
<dbReference type="AlphaFoldDB" id="A0AAV6FLH7"/>
<keyword evidence="10 15" id="KW-1133">Transmembrane helix</keyword>
<dbReference type="Proteomes" id="UP000823561">
    <property type="component" value="Chromosome 21"/>
</dbReference>
<evidence type="ECO:0000313" key="17">
    <source>
        <dbReference type="Proteomes" id="UP000823561"/>
    </source>
</evidence>
<dbReference type="PIRSF" id="PIRSF038095">
    <property type="entry name" value="NDUA1"/>
    <property type="match status" value="1"/>
</dbReference>